<keyword evidence="1" id="KW-0472">Membrane</keyword>
<protein>
    <submittedName>
        <fullName evidence="2">DUF3325 family protein</fullName>
    </submittedName>
</protein>
<evidence type="ECO:0000256" key="1">
    <source>
        <dbReference type="SAM" id="Phobius"/>
    </source>
</evidence>
<dbReference type="OrthoDB" id="6400864at2"/>
<evidence type="ECO:0000313" key="2">
    <source>
        <dbReference type="EMBL" id="RJY11954.1"/>
    </source>
</evidence>
<dbReference type="InterPro" id="IPR021762">
    <property type="entry name" value="DUF3325"/>
</dbReference>
<dbReference type="AlphaFoldDB" id="A0A3A6TJB3"/>
<evidence type="ECO:0000313" key="3">
    <source>
        <dbReference type="Proteomes" id="UP000273022"/>
    </source>
</evidence>
<keyword evidence="1" id="KW-1133">Transmembrane helix</keyword>
<dbReference type="Pfam" id="PF11804">
    <property type="entry name" value="DUF3325"/>
    <property type="match status" value="1"/>
</dbReference>
<reference evidence="2 3" key="1">
    <citation type="submission" date="2018-09" db="EMBL/GenBank/DDBJ databases">
        <title>Phylogeny of the Shewanellaceae, and recommendation for two new genera, Pseudoshewanella and Parashewanella.</title>
        <authorList>
            <person name="Wang G."/>
        </authorList>
    </citation>
    <scope>NUCLEOTIDE SEQUENCE [LARGE SCALE GENOMIC DNA]</scope>
    <source>
        <strain evidence="2 3">KCTC 22492</strain>
    </source>
</reference>
<comment type="caution">
    <text evidence="2">The sequence shown here is derived from an EMBL/GenBank/DDBJ whole genome shotgun (WGS) entry which is preliminary data.</text>
</comment>
<proteinExistence type="predicted"/>
<keyword evidence="1" id="KW-0812">Transmembrane</keyword>
<name>A0A3A6TJB3_9GAMM</name>
<sequence>MILSILLMIIAICGFSLSSRKHYHSVFNTSLTAKVEKWITALALGSLLASQWYLSQQPLLGFAWLYWLTGLSLTIICVGLVLSWAESRHGKNKQTNRKMKNA</sequence>
<organism evidence="2 3">
    <name type="scientific">Parashewanella spongiae</name>
    <dbReference type="NCBI Taxonomy" id="342950"/>
    <lineage>
        <taxon>Bacteria</taxon>
        <taxon>Pseudomonadati</taxon>
        <taxon>Pseudomonadota</taxon>
        <taxon>Gammaproteobacteria</taxon>
        <taxon>Alteromonadales</taxon>
        <taxon>Shewanellaceae</taxon>
        <taxon>Parashewanella</taxon>
    </lineage>
</organism>
<feature type="transmembrane region" description="Helical" evidence="1">
    <location>
        <begin position="64"/>
        <end position="85"/>
    </location>
</feature>
<keyword evidence="3" id="KW-1185">Reference proteome</keyword>
<dbReference type="RefSeq" id="WP_121854027.1">
    <property type="nucleotide sequence ID" value="NZ_CP037952.1"/>
</dbReference>
<accession>A0A3A6TJB3</accession>
<gene>
    <name evidence="2" type="ORF">D5R81_12795</name>
</gene>
<dbReference type="Proteomes" id="UP000273022">
    <property type="component" value="Unassembled WGS sequence"/>
</dbReference>
<dbReference type="EMBL" id="QYYH01000078">
    <property type="protein sequence ID" value="RJY11954.1"/>
    <property type="molecule type" value="Genomic_DNA"/>
</dbReference>